<dbReference type="EC" id="1.1.1.-" evidence="4"/>
<organism evidence="4 5">
    <name type="scientific">Streptomyces lutosisoli</name>
    <dbReference type="NCBI Taxonomy" id="2665721"/>
    <lineage>
        <taxon>Bacteria</taxon>
        <taxon>Bacillati</taxon>
        <taxon>Actinomycetota</taxon>
        <taxon>Actinomycetes</taxon>
        <taxon>Kitasatosporales</taxon>
        <taxon>Streptomycetaceae</taxon>
        <taxon>Streptomyces</taxon>
    </lineage>
</organism>
<dbReference type="PRINTS" id="PR00081">
    <property type="entry name" value="GDHRDH"/>
</dbReference>
<feature type="compositionally biased region" description="Polar residues" evidence="3">
    <location>
        <begin position="261"/>
        <end position="272"/>
    </location>
</feature>
<comment type="caution">
    <text evidence="4">The sequence shown here is derived from an EMBL/GenBank/DDBJ whole genome shotgun (WGS) entry which is preliminary data.</text>
</comment>
<dbReference type="GO" id="GO:0016491">
    <property type="term" value="F:oxidoreductase activity"/>
    <property type="evidence" value="ECO:0007669"/>
    <property type="project" value="UniProtKB-KW"/>
</dbReference>
<dbReference type="Proteomes" id="UP001596957">
    <property type="component" value="Unassembled WGS sequence"/>
</dbReference>
<evidence type="ECO:0000313" key="5">
    <source>
        <dbReference type="Proteomes" id="UP001596957"/>
    </source>
</evidence>
<keyword evidence="2 4" id="KW-0560">Oxidoreductase</keyword>
<feature type="region of interest" description="Disordered" evidence="3">
    <location>
        <begin position="228"/>
        <end position="272"/>
    </location>
</feature>
<evidence type="ECO:0000313" key="4">
    <source>
        <dbReference type="EMBL" id="MFD0289454.1"/>
    </source>
</evidence>
<evidence type="ECO:0000256" key="1">
    <source>
        <dbReference type="ARBA" id="ARBA00006484"/>
    </source>
</evidence>
<dbReference type="InterPro" id="IPR051122">
    <property type="entry name" value="SDR_DHRS6-like"/>
</dbReference>
<gene>
    <name evidence="4" type="ORF">ACFQZP_49265</name>
</gene>
<dbReference type="SUPFAM" id="SSF51735">
    <property type="entry name" value="NAD(P)-binding Rossmann-fold domains"/>
    <property type="match status" value="1"/>
</dbReference>
<dbReference type="Pfam" id="PF13561">
    <property type="entry name" value="adh_short_C2"/>
    <property type="match status" value="1"/>
</dbReference>
<comment type="similarity">
    <text evidence="1">Belongs to the short-chain dehydrogenases/reductases (SDR) family.</text>
</comment>
<keyword evidence="5" id="KW-1185">Reference proteome</keyword>
<dbReference type="CDD" id="cd05233">
    <property type="entry name" value="SDR_c"/>
    <property type="match status" value="1"/>
</dbReference>
<dbReference type="RefSeq" id="WP_381258488.1">
    <property type="nucleotide sequence ID" value="NZ_JBHTBI010000025.1"/>
</dbReference>
<accession>A0ABW2W3D1</accession>
<proteinExistence type="inferred from homology"/>
<dbReference type="EMBL" id="JBHTEC010000008">
    <property type="protein sequence ID" value="MFD0289454.1"/>
    <property type="molecule type" value="Genomic_DNA"/>
</dbReference>
<evidence type="ECO:0000256" key="3">
    <source>
        <dbReference type="SAM" id="MobiDB-lite"/>
    </source>
</evidence>
<dbReference type="PANTHER" id="PTHR43477">
    <property type="entry name" value="DIHYDROANTICAPSIN 7-DEHYDROGENASE"/>
    <property type="match status" value="1"/>
</dbReference>
<protein>
    <submittedName>
        <fullName evidence="4">SDR family NAD(P)-dependent oxidoreductase</fullName>
        <ecNumber evidence="4">1.1.1.-</ecNumber>
    </submittedName>
</protein>
<dbReference type="Gene3D" id="3.40.50.720">
    <property type="entry name" value="NAD(P)-binding Rossmann-like Domain"/>
    <property type="match status" value="1"/>
</dbReference>
<evidence type="ECO:0000256" key="2">
    <source>
        <dbReference type="ARBA" id="ARBA00023002"/>
    </source>
</evidence>
<reference evidence="5" key="1">
    <citation type="journal article" date="2019" name="Int. J. Syst. Evol. Microbiol.">
        <title>The Global Catalogue of Microorganisms (GCM) 10K type strain sequencing project: providing services to taxonomists for standard genome sequencing and annotation.</title>
        <authorList>
            <consortium name="The Broad Institute Genomics Platform"/>
            <consortium name="The Broad Institute Genome Sequencing Center for Infectious Disease"/>
            <person name="Wu L."/>
            <person name="Ma J."/>
        </authorList>
    </citation>
    <scope>NUCLEOTIDE SEQUENCE [LARGE SCALE GENOMIC DNA]</scope>
    <source>
        <strain evidence="5">CGMCC 4.7198</strain>
    </source>
</reference>
<name>A0ABW2W3D1_9ACTN</name>
<dbReference type="InterPro" id="IPR036291">
    <property type="entry name" value="NAD(P)-bd_dom_sf"/>
</dbReference>
<sequence>MTAPVLVITGAASGIGEAAVRLYAERGHRVVAVDVAEEGLARLAGLDGVATLVGDVAAEETNTAAVRLALDQFGRLDAAVLNAGIGGTGPLESPGAIDRLFAVNVRAVALGIRAAVPALRAGGGGASVATASVSGLRDDPGTWDYNATKAAVINLVRANAIAPGLTETAITTTQVANPDLTARIPVHRWATPREQAEVIWFLTSPAASYVTGVTVPVDGGLSANGGILLPPSAAQDRDRGPSRMSRQGCTPRSRGILSPASIANGSRFSADG</sequence>
<dbReference type="InterPro" id="IPR002347">
    <property type="entry name" value="SDR_fam"/>
</dbReference>
<dbReference type="PANTHER" id="PTHR43477:SF1">
    <property type="entry name" value="DIHYDROANTICAPSIN 7-DEHYDROGENASE"/>
    <property type="match status" value="1"/>
</dbReference>